<dbReference type="Proteomes" id="UP000824533">
    <property type="component" value="Linkage Group LG16"/>
</dbReference>
<evidence type="ECO:0000313" key="2">
    <source>
        <dbReference type="Proteomes" id="UP000824533"/>
    </source>
</evidence>
<accession>A0ACC1CUC9</accession>
<comment type="caution">
    <text evidence="1">The sequence shown here is derived from an EMBL/GenBank/DDBJ whole genome shotgun (WGS) entry which is preliminary data.</text>
</comment>
<name>A0ACC1CUC9_9NEOP</name>
<reference evidence="1 2" key="1">
    <citation type="journal article" date="2021" name="Front. Genet.">
        <title>Chromosome-Level Genome Assembly Reveals Significant Gene Expansion in the Toll and IMD Signaling Pathways of Dendrolimus kikuchii.</title>
        <authorList>
            <person name="Zhou J."/>
            <person name="Wu P."/>
            <person name="Xiong Z."/>
            <person name="Liu N."/>
            <person name="Zhao N."/>
            <person name="Ji M."/>
            <person name="Qiu Y."/>
            <person name="Yang B."/>
        </authorList>
    </citation>
    <scope>NUCLEOTIDE SEQUENCE [LARGE SCALE GENOMIC DNA]</scope>
    <source>
        <strain evidence="1">Ann1</strain>
    </source>
</reference>
<protein>
    <submittedName>
        <fullName evidence="1">Uncharacterized protein</fullName>
    </submittedName>
</protein>
<sequence length="325" mass="37327">MANPKIDHSPISSHTVKMNFTDLTRFIKTFDGDRNKLSPFLRNCENALNLINPNQYEILFKFILSQLEGKAEAICSLKVFSNWSDLKQFLKSNFGECKHRNHLLLDLQNCRMKPNESALQYSTRLETHLTRLQTDISHSTINQGELLGRLANTEDLALHTFLLGLPSHISNILRCRNPENLAEAINLAIQEEKFYNYAQSSQSRNSVESKPKCRLCGKPGHTDRSCYSNRHRPIHNVAFQPRPSPSIPNTSPPNPTICAYCKAVGHHINQCRKREYNNTNRQRFSNPTNHQINSNPPLNKVHNLDENHDQTQECPTDPQNDNFLY</sequence>
<organism evidence="1 2">
    <name type="scientific">Dendrolimus kikuchii</name>
    <dbReference type="NCBI Taxonomy" id="765133"/>
    <lineage>
        <taxon>Eukaryota</taxon>
        <taxon>Metazoa</taxon>
        <taxon>Ecdysozoa</taxon>
        <taxon>Arthropoda</taxon>
        <taxon>Hexapoda</taxon>
        <taxon>Insecta</taxon>
        <taxon>Pterygota</taxon>
        <taxon>Neoptera</taxon>
        <taxon>Endopterygota</taxon>
        <taxon>Lepidoptera</taxon>
        <taxon>Glossata</taxon>
        <taxon>Ditrysia</taxon>
        <taxon>Bombycoidea</taxon>
        <taxon>Lasiocampidae</taxon>
        <taxon>Dendrolimus</taxon>
    </lineage>
</organism>
<proteinExistence type="predicted"/>
<evidence type="ECO:0000313" key="1">
    <source>
        <dbReference type="EMBL" id="KAJ0175289.1"/>
    </source>
</evidence>
<gene>
    <name evidence="1" type="ORF">K1T71_009430</name>
</gene>
<dbReference type="EMBL" id="CM034402">
    <property type="protein sequence ID" value="KAJ0175289.1"/>
    <property type="molecule type" value="Genomic_DNA"/>
</dbReference>
<keyword evidence="2" id="KW-1185">Reference proteome</keyword>